<name>A0A8J3GK20_9HYPH</name>
<keyword evidence="6" id="KW-1185">Reference proteome</keyword>
<reference evidence="5" key="2">
    <citation type="submission" date="2020-09" db="EMBL/GenBank/DDBJ databases">
        <authorList>
            <person name="Sun Q."/>
            <person name="Kim S."/>
        </authorList>
    </citation>
    <scope>NUCLEOTIDE SEQUENCE</scope>
    <source>
        <strain evidence="5">KCTC 42249</strain>
    </source>
</reference>
<feature type="chain" id="PRO_5035188517" evidence="3">
    <location>
        <begin position="27"/>
        <end position="230"/>
    </location>
</feature>
<reference evidence="5" key="1">
    <citation type="journal article" date="2014" name="Int. J. Syst. Evol. Microbiol.">
        <title>Complete genome sequence of Corynebacterium casei LMG S-19264T (=DSM 44701T), isolated from a smear-ripened cheese.</title>
        <authorList>
            <consortium name="US DOE Joint Genome Institute (JGI-PGF)"/>
            <person name="Walter F."/>
            <person name="Albersmeier A."/>
            <person name="Kalinowski J."/>
            <person name="Ruckert C."/>
        </authorList>
    </citation>
    <scope>NUCLEOTIDE SEQUENCE</scope>
    <source>
        <strain evidence="5">KCTC 42249</strain>
    </source>
</reference>
<dbReference type="Proteomes" id="UP000630142">
    <property type="component" value="Unassembled WGS sequence"/>
</dbReference>
<keyword evidence="1 3" id="KW-0732">Signal</keyword>
<evidence type="ECO:0000256" key="2">
    <source>
        <dbReference type="ARBA" id="ARBA00022833"/>
    </source>
</evidence>
<dbReference type="RefSeq" id="WP_189502827.1">
    <property type="nucleotide sequence ID" value="NZ_BMZQ01000001.1"/>
</dbReference>
<protein>
    <submittedName>
        <fullName evidence="5">Metal-binding protein ZinT</fullName>
    </submittedName>
</protein>
<sequence length="230" mass="26146">MHHTLIQRAAALALSSTLLFTGAVFAADKAASGTAQSQEHVHGHHHHPQTEEEKKIYSGYFEDDQVKERPLSDWEGHWQSVYPYLTDGTLDTVMAKKADKGDKTAEEYKEEYEVGYKTDVDWISIEGDQVTFYKQRQPSKATYASDGLEILTYPKGNRGVRFIFKKTSGDDAAPDYFQFSDHTIAPQKAGHFHLYFGDDRAALLKEITNFPTYYPFALNKDEIVEEMLAH</sequence>
<keyword evidence="2" id="KW-0862">Zinc</keyword>
<feature type="domain" description="ZinT" evidence="4">
    <location>
        <begin position="53"/>
        <end position="230"/>
    </location>
</feature>
<dbReference type="Pfam" id="PF09223">
    <property type="entry name" value="ZinT"/>
    <property type="match status" value="1"/>
</dbReference>
<evidence type="ECO:0000313" key="6">
    <source>
        <dbReference type="Proteomes" id="UP000630142"/>
    </source>
</evidence>
<feature type="signal peptide" evidence="3">
    <location>
        <begin position="1"/>
        <end position="26"/>
    </location>
</feature>
<dbReference type="InterPro" id="IPR015304">
    <property type="entry name" value="ZinT_dom"/>
</dbReference>
<dbReference type="GO" id="GO:0008270">
    <property type="term" value="F:zinc ion binding"/>
    <property type="evidence" value="ECO:0007669"/>
    <property type="project" value="InterPro"/>
</dbReference>
<dbReference type="AlphaFoldDB" id="A0A8J3GK20"/>
<evidence type="ECO:0000259" key="4">
    <source>
        <dbReference type="Pfam" id="PF09223"/>
    </source>
</evidence>
<evidence type="ECO:0000313" key="5">
    <source>
        <dbReference type="EMBL" id="GHD11663.1"/>
    </source>
</evidence>
<gene>
    <name evidence="5" type="ORF">GCM10016234_15080</name>
</gene>
<organism evidence="5 6">
    <name type="scientific">Tianweitania populi</name>
    <dbReference type="NCBI Taxonomy" id="1607949"/>
    <lineage>
        <taxon>Bacteria</taxon>
        <taxon>Pseudomonadati</taxon>
        <taxon>Pseudomonadota</taxon>
        <taxon>Alphaproteobacteria</taxon>
        <taxon>Hyphomicrobiales</taxon>
        <taxon>Phyllobacteriaceae</taxon>
        <taxon>Tianweitania</taxon>
    </lineage>
</organism>
<dbReference type="EMBL" id="BMZQ01000001">
    <property type="protein sequence ID" value="GHD11663.1"/>
    <property type="molecule type" value="Genomic_DNA"/>
</dbReference>
<dbReference type="SUPFAM" id="SSF50814">
    <property type="entry name" value="Lipocalins"/>
    <property type="match status" value="1"/>
</dbReference>
<comment type="caution">
    <text evidence="5">The sequence shown here is derived from an EMBL/GenBank/DDBJ whole genome shotgun (WGS) entry which is preliminary data.</text>
</comment>
<evidence type="ECO:0000256" key="3">
    <source>
        <dbReference type="SAM" id="SignalP"/>
    </source>
</evidence>
<dbReference type="Gene3D" id="2.40.128.20">
    <property type="match status" value="1"/>
</dbReference>
<proteinExistence type="predicted"/>
<dbReference type="InterPro" id="IPR012674">
    <property type="entry name" value="Calycin"/>
</dbReference>
<evidence type="ECO:0000256" key="1">
    <source>
        <dbReference type="ARBA" id="ARBA00022729"/>
    </source>
</evidence>
<accession>A0A8J3GK20</accession>